<dbReference type="PROSITE" id="PS50887">
    <property type="entry name" value="GGDEF"/>
    <property type="match status" value="1"/>
</dbReference>
<evidence type="ECO:0000313" key="6">
    <source>
        <dbReference type="Proteomes" id="UP000231203"/>
    </source>
</evidence>
<dbReference type="GO" id="GO:0043709">
    <property type="term" value="P:cell adhesion involved in single-species biofilm formation"/>
    <property type="evidence" value="ECO:0007669"/>
    <property type="project" value="TreeGrafter"/>
</dbReference>
<feature type="domain" description="GGDEF" evidence="4">
    <location>
        <begin position="340"/>
        <end position="471"/>
    </location>
</feature>
<dbReference type="InterPro" id="IPR000160">
    <property type="entry name" value="GGDEF_dom"/>
</dbReference>
<dbReference type="GO" id="GO:1902201">
    <property type="term" value="P:negative regulation of bacterial-type flagellum-dependent cell motility"/>
    <property type="evidence" value="ECO:0007669"/>
    <property type="project" value="TreeGrafter"/>
</dbReference>
<proteinExistence type="predicted"/>
<dbReference type="NCBIfam" id="TIGR00254">
    <property type="entry name" value="GGDEF"/>
    <property type="match status" value="1"/>
</dbReference>
<feature type="coiled-coil region" evidence="3">
    <location>
        <begin position="9"/>
        <end position="36"/>
    </location>
</feature>
<dbReference type="AlphaFoldDB" id="A0A2G6MS49"/>
<dbReference type="InterPro" id="IPR050469">
    <property type="entry name" value="Diguanylate_Cyclase"/>
</dbReference>
<dbReference type="SMART" id="SM00267">
    <property type="entry name" value="GGDEF"/>
    <property type="match status" value="1"/>
</dbReference>
<comment type="caution">
    <text evidence="5">The sequence shown here is derived from an EMBL/GenBank/DDBJ whole genome shotgun (WGS) entry which is preliminary data.</text>
</comment>
<dbReference type="GO" id="GO:0052621">
    <property type="term" value="F:diguanylate cyclase activity"/>
    <property type="evidence" value="ECO:0007669"/>
    <property type="project" value="UniProtKB-EC"/>
</dbReference>
<sequence length="471" mass="54185">MAEQRDDKTKQLEAQIIKLRSQKDHLLKELDAVEAQYGNLDSLYRRYFPVILEEFSQDGTTLGDACIQLAAAMRKKASPAKIEYIFGQIKTAMIHEDIAPGAAKKKKGFFATFRKNSPEDQILDNLRQSYQDVINHLKSNLDKKYTRKLESITSNLIKIEEIQHFEEVRETIFSLIFNYIFETTQEREKVNIFIRDIVARIFEIEKGLVSSYEHTSSLLSSNQGLESILNDEMAEIKNSFDVAESLDDLRVKISTGLSSIEKALQKKHNVHEAITRLAEQSKNSFTSGFAKLKQELNAATKYSEALERKLNEDQLTGAKNRRAYDRKIEEEMDRFLRYKNIFSLLIIDVDKFKDINDTYGHAIGDRCLQEMIKRTQPLLRKNDMLARYGGEEFAVIMPETGIEGAMKVAEKIRRTIEKIEFLYKEKKVRITVSIGVSCIKEGDKLPSDLFGRADMAVYKAKENGRNQVMTQ</sequence>
<dbReference type="PANTHER" id="PTHR45138:SF9">
    <property type="entry name" value="DIGUANYLATE CYCLASE DGCM-RELATED"/>
    <property type="match status" value="1"/>
</dbReference>
<dbReference type="PANTHER" id="PTHR45138">
    <property type="entry name" value="REGULATORY COMPONENTS OF SENSORY TRANSDUCTION SYSTEM"/>
    <property type="match status" value="1"/>
</dbReference>
<dbReference type="EC" id="2.7.7.65" evidence="1"/>
<dbReference type="GO" id="GO:0005886">
    <property type="term" value="C:plasma membrane"/>
    <property type="evidence" value="ECO:0007669"/>
    <property type="project" value="TreeGrafter"/>
</dbReference>
<dbReference type="Pfam" id="PF00990">
    <property type="entry name" value="GGDEF"/>
    <property type="match status" value="1"/>
</dbReference>
<protein>
    <recommendedName>
        <fullName evidence="1">diguanylate cyclase</fullName>
        <ecNumber evidence="1">2.7.7.65</ecNumber>
    </recommendedName>
</protein>
<keyword evidence="3" id="KW-0175">Coiled coil</keyword>
<dbReference type="EMBL" id="PDTI01000025">
    <property type="protein sequence ID" value="PIE62917.1"/>
    <property type="molecule type" value="Genomic_DNA"/>
</dbReference>
<dbReference type="CDD" id="cd01949">
    <property type="entry name" value="GGDEF"/>
    <property type="match status" value="1"/>
</dbReference>
<evidence type="ECO:0000256" key="1">
    <source>
        <dbReference type="ARBA" id="ARBA00012528"/>
    </source>
</evidence>
<comment type="catalytic activity">
    <reaction evidence="2">
        <text>2 GTP = 3',3'-c-di-GMP + 2 diphosphate</text>
        <dbReference type="Rhea" id="RHEA:24898"/>
        <dbReference type="ChEBI" id="CHEBI:33019"/>
        <dbReference type="ChEBI" id="CHEBI:37565"/>
        <dbReference type="ChEBI" id="CHEBI:58805"/>
        <dbReference type="EC" id="2.7.7.65"/>
    </reaction>
</comment>
<reference evidence="5 6" key="1">
    <citation type="submission" date="2017-10" db="EMBL/GenBank/DDBJ databases">
        <title>Novel microbial diversity and functional potential in the marine mammal oral microbiome.</title>
        <authorList>
            <person name="Dudek N.K."/>
            <person name="Sun C.L."/>
            <person name="Burstein D."/>
            <person name="Kantor R.S."/>
            <person name="Aliaga Goltsman D.S."/>
            <person name="Bik E.M."/>
            <person name="Thomas B.C."/>
            <person name="Banfield J.F."/>
            <person name="Relman D.A."/>
        </authorList>
    </citation>
    <scope>NUCLEOTIDE SEQUENCE [LARGE SCALE GENOMIC DNA]</scope>
    <source>
        <strain evidence="5">DOLJORAL78_47_202</strain>
    </source>
</reference>
<evidence type="ECO:0000313" key="5">
    <source>
        <dbReference type="EMBL" id="PIE62917.1"/>
    </source>
</evidence>
<evidence type="ECO:0000259" key="4">
    <source>
        <dbReference type="PROSITE" id="PS50887"/>
    </source>
</evidence>
<gene>
    <name evidence="5" type="ORF">CSA25_02895</name>
</gene>
<accession>A0A2G6MS49</accession>
<evidence type="ECO:0000256" key="3">
    <source>
        <dbReference type="SAM" id="Coils"/>
    </source>
</evidence>
<dbReference type="SUPFAM" id="SSF55073">
    <property type="entry name" value="Nucleotide cyclase"/>
    <property type="match status" value="1"/>
</dbReference>
<evidence type="ECO:0000256" key="2">
    <source>
        <dbReference type="ARBA" id="ARBA00034247"/>
    </source>
</evidence>
<dbReference type="Gene3D" id="3.30.70.270">
    <property type="match status" value="1"/>
</dbReference>
<dbReference type="FunFam" id="3.30.70.270:FF:000001">
    <property type="entry name" value="Diguanylate cyclase domain protein"/>
    <property type="match status" value="1"/>
</dbReference>
<dbReference type="InterPro" id="IPR043128">
    <property type="entry name" value="Rev_trsase/Diguanyl_cyclase"/>
</dbReference>
<name>A0A2G6MS49_9BACT</name>
<organism evidence="5 6">
    <name type="scientific">Desulfobacter postgatei</name>
    <dbReference type="NCBI Taxonomy" id="2293"/>
    <lineage>
        <taxon>Bacteria</taxon>
        <taxon>Pseudomonadati</taxon>
        <taxon>Thermodesulfobacteriota</taxon>
        <taxon>Desulfobacteria</taxon>
        <taxon>Desulfobacterales</taxon>
        <taxon>Desulfobacteraceae</taxon>
        <taxon>Desulfobacter</taxon>
    </lineage>
</organism>
<dbReference type="Proteomes" id="UP000231203">
    <property type="component" value="Unassembled WGS sequence"/>
</dbReference>
<dbReference type="InterPro" id="IPR029787">
    <property type="entry name" value="Nucleotide_cyclase"/>
</dbReference>